<evidence type="ECO:0000313" key="1">
    <source>
        <dbReference type="EMBL" id="AZQ64034.1"/>
    </source>
</evidence>
<reference evidence="1 2" key="1">
    <citation type="submission" date="2018-12" db="EMBL/GenBank/DDBJ databases">
        <title>Flammeovirga pectinis sp. nov., isolated from the gut of the Korean scallop, Patinopecten yessoensis.</title>
        <authorList>
            <person name="Bae J.-W."/>
            <person name="Jeong Y.-S."/>
            <person name="Kang W."/>
        </authorList>
    </citation>
    <scope>NUCLEOTIDE SEQUENCE [LARGE SCALE GENOMIC DNA]</scope>
    <source>
        <strain evidence="1 2">L12M1</strain>
    </source>
</reference>
<dbReference type="EMBL" id="CP034562">
    <property type="protein sequence ID" value="AZQ64034.1"/>
    <property type="molecule type" value="Genomic_DNA"/>
</dbReference>
<accession>A0A3S9P7B0</accession>
<dbReference type="Proteomes" id="UP000267268">
    <property type="component" value="Chromosome 1"/>
</dbReference>
<dbReference type="RefSeq" id="WP_126617329.1">
    <property type="nucleotide sequence ID" value="NZ_CP034562.1"/>
</dbReference>
<evidence type="ECO:0000313" key="2">
    <source>
        <dbReference type="Proteomes" id="UP000267268"/>
    </source>
</evidence>
<dbReference type="AlphaFoldDB" id="A0A3S9P7B0"/>
<protein>
    <submittedName>
        <fullName evidence="1">Uncharacterized protein</fullName>
    </submittedName>
</protein>
<organism evidence="1 2">
    <name type="scientific">Flammeovirga pectinis</name>
    <dbReference type="NCBI Taxonomy" id="2494373"/>
    <lineage>
        <taxon>Bacteria</taxon>
        <taxon>Pseudomonadati</taxon>
        <taxon>Bacteroidota</taxon>
        <taxon>Cytophagia</taxon>
        <taxon>Cytophagales</taxon>
        <taxon>Flammeovirgaceae</taxon>
        <taxon>Flammeovirga</taxon>
    </lineage>
</organism>
<proteinExistence type="predicted"/>
<sequence>MKKTITLVITLVILVGGYFGYHKFVKHIPNDGEHTKFGRANNVLDSRYLEVLVVGGDAITKKLIANCYNTTLLNGETKENRDSAPQNLVDQLNTDDITALFGAFSSFINGPRVWCLDWTEVQAGKVRDFNGLKAKWVAALELDNPTKFAKSKPPYQVSSIERNTSFGINKGTDVFLLVDPEGTTWLMKSYSLKLDPTMSRSKLPALMAELNLPEGWKYRIVTLKKDIVLKPKSGVAQIIADDKDNVYDRTGVDYSSYNL</sequence>
<dbReference type="KEGG" id="fll:EI427_17910"/>
<gene>
    <name evidence="1" type="ORF">EI427_17910</name>
</gene>
<keyword evidence="2" id="KW-1185">Reference proteome</keyword>
<dbReference type="OrthoDB" id="4717578at2"/>
<name>A0A3S9P7B0_9BACT</name>